<name>A0AAW0V3R6_SCYPA</name>
<comment type="caution">
    <text evidence="1">The sequence shown here is derived from an EMBL/GenBank/DDBJ whole genome shotgun (WGS) entry which is preliminary data.</text>
</comment>
<sequence length="155" mass="17698">MPYIQELVSVCDVVLLACRCTGVTSSLDTRWRAATERPRQAREGLGARWGSLIIYGNRLGPCYRRPSYPEEERSLIIRKIDHSPSPGDDRLADWGGICFLSYSNDPRRRPQGCARPRLGLSCTECTEWLLKGVHFSFCLLDILVYSNLTVHFTRY</sequence>
<proteinExistence type="predicted"/>
<protein>
    <recommendedName>
        <fullName evidence="3">Secreted protein</fullName>
    </recommendedName>
</protein>
<dbReference type="EMBL" id="JARAKH010000002">
    <property type="protein sequence ID" value="KAK8406961.1"/>
    <property type="molecule type" value="Genomic_DNA"/>
</dbReference>
<accession>A0AAW0V3R6</accession>
<dbReference type="AlphaFoldDB" id="A0AAW0V3R6"/>
<evidence type="ECO:0000313" key="1">
    <source>
        <dbReference type="EMBL" id="KAK8406962.1"/>
    </source>
</evidence>
<evidence type="ECO:0000313" key="2">
    <source>
        <dbReference type="Proteomes" id="UP001487740"/>
    </source>
</evidence>
<evidence type="ECO:0008006" key="3">
    <source>
        <dbReference type="Google" id="ProtNLM"/>
    </source>
</evidence>
<keyword evidence="2" id="KW-1185">Reference proteome</keyword>
<dbReference type="Proteomes" id="UP001487740">
    <property type="component" value="Unassembled WGS sequence"/>
</dbReference>
<reference evidence="1 2" key="1">
    <citation type="submission" date="2023-03" db="EMBL/GenBank/DDBJ databases">
        <title>High-quality genome of Scylla paramamosain provides insights in environmental adaptation.</title>
        <authorList>
            <person name="Zhang L."/>
        </authorList>
    </citation>
    <scope>NUCLEOTIDE SEQUENCE [LARGE SCALE GENOMIC DNA]</scope>
    <source>
        <strain evidence="1">LZ_2023a</strain>
        <tissue evidence="1">Muscle</tissue>
    </source>
</reference>
<gene>
    <name evidence="1" type="ORF">O3P69_007482</name>
</gene>
<dbReference type="EMBL" id="JARAKH010000002">
    <property type="protein sequence ID" value="KAK8406962.1"/>
    <property type="molecule type" value="Genomic_DNA"/>
</dbReference>
<organism evidence="1 2">
    <name type="scientific">Scylla paramamosain</name>
    <name type="common">Mud crab</name>
    <dbReference type="NCBI Taxonomy" id="85552"/>
    <lineage>
        <taxon>Eukaryota</taxon>
        <taxon>Metazoa</taxon>
        <taxon>Ecdysozoa</taxon>
        <taxon>Arthropoda</taxon>
        <taxon>Crustacea</taxon>
        <taxon>Multicrustacea</taxon>
        <taxon>Malacostraca</taxon>
        <taxon>Eumalacostraca</taxon>
        <taxon>Eucarida</taxon>
        <taxon>Decapoda</taxon>
        <taxon>Pleocyemata</taxon>
        <taxon>Brachyura</taxon>
        <taxon>Eubrachyura</taxon>
        <taxon>Portunoidea</taxon>
        <taxon>Portunidae</taxon>
        <taxon>Portuninae</taxon>
        <taxon>Scylla</taxon>
    </lineage>
</organism>